<dbReference type="PROSITE" id="PS51736">
    <property type="entry name" value="RECOMBINASES_3"/>
    <property type="match status" value="1"/>
</dbReference>
<dbReference type="GO" id="GO:0003677">
    <property type="term" value="F:DNA binding"/>
    <property type="evidence" value="ECO:0007669"/>
    <property type="project" value="InterPro"/>
</dbReference>
<dbReference type="Pfam" id="PF07508">
    <property type="entry name" value="Recombinase"/>
    <property type="match status" value="1"/>
</dbReference>
<evidence type="ECO:0000259" key="1">
    <source>
        <dbReference type="PROSITE" id="PS51736"/>
    </source>
</evidence>
<dbReference type="InterPro" id="IPR038109">
    <property type="entry name" value="DNA_bind_recomb_sf"/>
</dbReference>
<dbReference type="InterPro" id="IPR036162">
    <property type="entry name" value="Resolvase-like_N_sf"/>
</dbReference>
<dbReference type="InterPro" id="IPR050639">
    <property type="entry name" value="SSR_resolvase"/>
</dbReference>
<dbReference type="GO" id="GO:0000150">
    <property type="term" value="F:DNA strand exchange activity"/>
    <property type="evidence" value="ECO:0007669"/>
    <property type="project" value="InterPro"/>
</dbReference>
<protein>
    <recommendedName>
        <fullName evidence="5">Recombinase domain-containing protein</fullName>
    </recommendedName>
</protein>
<dbReference type="InterPro" id="IPR025827">
    <property type="entry name" value="Zn_ribbon_recom_dom"/>
</dbReference>
<dbReference type="Gene3D" id="3.40.50.1390">
    <property type="entry name" value="Resolvase, N-terminal catalytic domain"/>
    <property type="match status" value="1"/>
</dbReference>
<accession>A0A1F4NQC2</accession>
<evidence type="ECO:0000313" key="3">
    <source>
        <dbReference type="EMBL" id="OGB73665.1"/>
    </source>
</evidence>
<dbReference type="PROSITE" id="PS51737">
    <property type="entry name" value="RECOMBINASE_DNA_BIND"/>
    <property type="match status" value="1"/>
</dbReference>
<dbReference type="CDD" id="cd00338">
    <property type="entry name" value="Ser_Recombinase"/>
    <property type="match status" value="1"/>
</dbReference>
<dbReference type="Pfam" id="PF13408">
    <property type="entry name" value="Zn_ribbon_recom"/>
    <property type="match status" value="1"/>
</dbReference>
<name>A0A1F4NQC2_UNCK3</name>
<dbReference type="InterPro" id="IPR011109">
    <property type="entry name" value="DNA_bind_recombinase_dom"/>
</dbReference>
<sequence length="521" mass="60577">MRAIILARVSTEEQMQDGQSIPAQLARSRQWCKDRGLEVKSEYQFDESSTKDQRTKFELVIDEIKRSKDKVALVVETIDRLQRSFKESVVLDEYRKNGQLEIHFIRENLVLNDQSNSSDLLRWDMGVMFARSYVLQLSDNVKRSISQKLLNGEFPGMAPVGYINHDLPDGKKTIVPDPDRAHLIAKMFELYGTGQHSVKTIKQELDRAGFITRTGKKLTTSLIHKNLRNPFYSGVMVVNGKEYRHKYEPLVPEWLFSKCQTIMDNYHKKPFKAGAKPYIFRGLIRCEKCGCLITPEISKGKYIYYSCTNFKGLCKRIWVPEEELLKPVYKALKAVQMPQEAIDRLTQDLKTTGQNESHFHKESMTALRADYDRLEDRIARMYEDKLDRSITQDMYDKKLKEWKGRQAELIAEMNSHSQADEEFYLTANMVFNLASRAMDIFKSSEVPEKRQLLSFLLQNCKLNGKNLLYELRSPFNLLVEASTCSNWLRGWDSNPRPIDYMYSQLSLWHGLYHHPSSQSGV</sequence>
<evidence type="ECO:0008006" key="5">
    <source>
        <dbReference type="Google" id="ProtNLM"/>
    </source>
</evidence>
<dbReference type="SUPFAM" id="SSF53041">
    <property type="entry name" value="Resolvase-like"/>
    <property type="match status" value="1"/>
</dbReference>
<reference evidence="3 4" key="1">
    <citation type="journal article" date="2016" name="Nat. Commun.">
        <title>Thousands of microbial genomes shed light on interconnected biogeochemical processes in an aquifer system.</title>
        <authorList>
            <person name="Anantharaman K."/>
            <person name="Brown C.T."/>
            <person name="Hug L.A."/>
            <person name="Sharon I."/>
            <person name="Castelle C.J."/>
            <person name="Probst A.J."/>
            <person name="Thomas B.C."/>
            <person name="Singh A."/>
            <person name="Wilkins M.J."/>
            <person name="Karaoz U."/>
            <person name="Brodie E.L."/>
            <person name="Williams K.H."/>
            <person name="Hubbard S.S."/>
            <person name="Banfield J.F."/>
        </authorList>
    </citation>
    <scope>NUCLEOTIDE SEQUENCE [LARGE SCALE GENOMIC DNA]</scope>
</reference>
<evidence type="ECO:0000259" key="2">
    <source>
        <dbReference type="PROSITE" id="PS51737"/>
    </source>
</evidence>
<comment type="caution">
    <text evidence="3">The sequence shown here is derived from an EMBL/GenBank/DDBJ whole genome shotgun (WGS) entry which is preliminary data.</text>
</comment>
<feature type="domain" description="Resolvase/invertase-type recombinase catalytic" evidence="1">
    <location>
        <begin position="2"/>
        <end position="152"/>
    </location>
</feature>
<dbReference type="Pfam" id="PF00239">
    <property type="entry name" value="Resolvase"/>
    <property type="match status" value="1"/>
</dbReference>
<dbReference type="SMART" id="SM00857">
    <property type="entry name" value="Resolvase"/>
    <property type="match status" value="1"/>
</dbReference>
<feature type="domain" description="Recombinase" evidence="2">
    <location>
        <begin position="159"/>
        <end position="269"/>
    </location>
</feature>
<dbReference type="AlphaFoldDB" id="A0A1F4NQC2"/>
<dbReference type="PANTHER" id="PTHR30461:SF23">
    <property type="entry name" value="DNA RECOMBINASE-RELATED"/>
    <property type="match status" value="1"/>
</dbReference>
<organism evidence="3 4">
    <name type="scientific">candidate division Kazan bacterium RIFCSPLOWO2_01_FULL_45_19</name>
    <dbReference type="NCBI Taxonomy" id="1798538"/>
    <lineage>
        <taxon>Bacteria</taxon>
        <taxon>Bacteria division Kazan-3B-28</taxon>
    </lineage>
</organism>
<dbReference type="EMBL" id="METD01000001">
    <property type="protein sequence ID" value="OGB73665.1"/>
    <property type="molecule type" value="Genomic_DNA"/>
</dbReference>
<gene>
    <name evidence="3" type="ORF">A3K51_02390</name>
</gene>
<evidence type="ECO:0000313" key="4">
    <source>
        <dbReference type="Proteomes" id="UP000178085"/>
    </source>
</evidence>
<dbReference type="Gene3D" id="3.90.1750.20">
    <property type="entry name" value="Putative Large Serine Recombinase, Chain B, Domain 2"/>
    <property type="match status" value="1"/>
</dbReference>
<dbReference type="PANTHER" id="PTHR30461">
    <property type="entry name" value="DNA-INVERTASE FROM LAMBDOID PROPHAGE"/>
    <property type="match status" value="1"/>
</dbReference>
<dbReference type="InterPro" id="IPR006119">
    <property type="entry name" value="Resolv_N"/>
</dbReference>
<proteinExistence type="predicted"/>
<dbReference type="Proteomes" id="UP000178085">
    <property type="component" value="Unassembled WGS sequence"/>
</dbReference>